<evidence type="ECO:0008006" key="3">
    <source>
        <dbReference type="Google" id="ProtNLM"/>
    </source>
</evidence>
<organism evidence="1 2">
    <name type="scientific">Mycetomoellerius zeteki</name>
    <dbReference type="NCBI Taxonomy" id="64791"/>
    <lineage>
        <taxon>Eukaryota</taxon>
        <taxon>Metazoa</taxon>
        <taxon>Ecdysozoa</taxon>
        <taxon>Arthropoda</taxon>
        <taxon>Hexapoda</taxon>
        <taxon>Insecta</taxon>
        <taxon>Pterygota</taxon>
        <taxon>Neoptera</taxon>
        <taxon>Endopterygota</taxon>
        <taxon>Hymenoptera</taxon>
        <taxon>Apocrita</taxon>
        <taxon>Aculeata</taxon>
        <taxon>Formicoidea</taxon>
        <taxon>Formicidae</taxon>
        <taxon>Myrmicinae</taxon>
        <taxon>Mycetomoellerius</taxon>
    </lineage>
</organism>
<dbReference type="SUPFAM" id="SSF56219">
    <property type="entry name" value="DNase I-like"/>
    <property type="match status" value="1"/>
</dbReference>
<keyword evidence="2" id="KW-1185">Reference proteome</keyword>
<dbReference type="InterPro" id="IPR036691">
    <property type="entry name" value="Endo/exonu/phosph_ase_sf"/>
</dbReference>
<dbReference type="EMBL" id="KQ982482">
    <property type="protein sequence ID" value="KYQ55863.1"/>
    <property type="molecule type" value="Genomic_DNA"/>
</dbReference>
<dbReference type="Proteomes" id="UP000075809">
    <property type="component" value="Unassembled WGS sequence"/>
</dbReference>
<gene>
    <name evidence="1" type="ORF">ALC60_05144</name>
</gene>
<reference evidence="1 2" key="1">
    <citation type="submission" date="2015-09" db="EMBL/GenBank/DDBJ databases">
        <title>Trachymyrmex zeteki WGS genome.</title>
        <authorList>
            <person name="Nygaard S."/>
            <person name="Hu H."/>
            <person name="Boomsma J."/>
            <person name="Zhang G."/>
        </authorList>
    </citation>
    <scope>NUCLEOTIDE SEQUENCE [LARGE SCALE GENOMIC DNA]</scope>
    <source>
        <strain evidence="1">Tzet28-1</strain>
        <tissue evidence="1">Whole body</tissue>
    </source>
</reference>
<evidence type="ECO:0000313" key="1">
    <source>
        <dbReference type="EMBL" id="KYQ55863.1"/>
    </source>
</evidence>
<proteinExistence type="predicted"/>
<protein>
    <recommendedName>
        <fullName evidence="3">Endonuclease/exonuclease/phosphatase domain-containing protein</fullName>
    </recommendedName>
</protein>
<dbReference type="AlphaFoldDB" id="A0A151X631"/>
<accession>A0A151X631</accession>
<sequence>MERSPSINSQSCHLLYPYDLTSKLDCSLKALAIRLSLNRSHFVIVSVYRHPNLPSSRAALSNLISFIGDHDPAIILQGDLNAHSLCDTRVLSDFFGSDHLPIEVRVNCLIKIASVFSYKIMLTPLQWSKVK</sequence>
<dbReference type="Gene3D" id="3.60.10.10">
    <property type="entry name" value="Endonuclease/exonuclease/phosphatase"/>
    <property type="match status" value="1"/>
</dbReference>
<name>A0A151X631_9HYME</name>
<evidence type="ECO:0000313" key="2">
    <source>
        <dbReference type="Proteomes" id="UP000075809"/>
    </source>
</evidence>